<dbReference type="AlphaFoldDB" id="A0AAU8LSQ0"/>
<name>A0AAU8LSQ0_9BACT</name>
<dbReference type="KEGG" id="eaj:Q3M24_16590"/>
<dbReference type="EMBL" id="CP159373">
    <property type="protein sequence ID" value="XCN71909.1"/>
    <property type="molecule type" value="Genomic_DNA"/>
</dbReference>
<evidence type="ECO:0000313" key="2">
    <source>
        <dbReference type="EMBL" id="XCN71909.1"/>
    </source>
</evidence>
<proteinExistence type="predicted"/>
<accession>A0AAU8LSQ0</accession>
<organism evidence="2">
    <name type="scientific">Candidatus Electrothrix aestuarii</name>
    <dbReference type="NCBI Taxonomy" id="3062594"/>
    <lineage>
        <taxon>Bacteria</taxon>
        <taxon>Pseudomonadati</taxon>
        <taxon>Thermodesulfobacteriota</taxon>
        <taxon>Desulfobulbia</taxon>
        <taxon>Desulfobulbales</taxon>
        <taxon>Desulfobulbaceae</taxon>
        <taxon>Candidatus Electrothrix</taxon>
    </lineage>
</organism>
<protein>
    <recommendedName>
        <fullName evidence="3">PD-(D/E)XK nuclease family transposase</fullName>
    </recommendedName>
</protein>
<sequence length="293" mass="34276">MQIANPVYDVVFKYLMADNSIAKKIISLIIGEEIENLDFQPTEYSDDVDKGNRSLTVYRLDFAATVRQPDGSRKRIIIEIQKAKFATDIMRFRNYLGKQYSNKNNVYEEGNRSKACPILSIYFLGHRLDNVHVPVTRVERKYYDNATGEELPVREEFIESLTHDSFVIQISELRRKRRNLLEKVLAVFEQPASVKTPHFLDISESEYPAEYREVIRRLIQAAAEPQVRQTMDVEDEIIEELGSLERIIAVRDKTIDDQKRELDDKDRELSDKNKAFDDQKKLIEELKRQLGEK</sequence>
<evidence type="ECO:0000256" key="1">
    <source>
        <dbReference type="SAM" id="Coils"/>
    </source>
</evidence>
<feature type="coiled-coil region" evidence="1">
    <location>
        <begin position="255"/>
        <end position="289"/>
    </location>
</feature>
<reference evidence="2" key="2">
    <citation type="submission" date="2024-06" db="EMBL/GenBank/DDBJ databases">
        <authorList>
            <person name="Plum-Jensen L.E."/>
            <person name="Schramm A."/>
            <person name="Marshall I.P.G."/>
        </authorList>
    </citation>
    <scope>NUCLEOTIDE SEQUENCE</scope>
    <source>
        <strain evidence="2">Rat1</strain>
    </source>
</reference>
<keyword evidence="1" id="KW-0175">Coiled coil</keyword>
<gene>
    <name evidence="2" type="ORF">Q3M24_16590</name>
</gene>
<evidence type="ECO:0008006" key="3">
    <source>
        <dbReference type="Google" id="ProtNLM"/>
    </source>
</evidence>
<reference evidence="2" key="1">
    <citation type="journal article" date="2024" name="Syst. Appl. Microbiol.">
        <title>First single-strain enrichments of Electrothrix cable bacteria, description of E. aestuarii sp. nov. and E. rattekaaiensis sp. nov., and proposal of a cable bacteria taxonomy following the rules of the SeqCode.</title>
        <authorList>
            <person name="Plum-Jensen L.E."/>
            <person name="Schramm A."/>
            <person name="Marshall I.P.G."/>
        </authorList>
    </citation>
    <scope>NUCLEOTIDE SEQUENCE</scope>
    <source>
        <strain evidence="2">Rat1</strain>
    </source>
</reference>